<keyword evidence="3" id="KW-1185">Reference proteome</keyword>
<evidence type="ECO:0000313" key="3">
    <source>
        <dbReference type="Proteomes" id="UP000799750"/>
    </source>
</evidence>
<sequence length="224" mass="25146">MSSSSHPNDHASKSGHHQGNQKASITVEGPMGLVLTMQFAWESRADYEGEQSRLETQQAAIDVQLQHHKWALFLNKKMLESLGKDLDYALSMGWVPPALLDRMEAINVKVAGQEQSKQKLQLEYCKLGEKIRLARSQWEEFQLKANAGLTEIFARLTLGADQLPSDIATPALDEQQQPTEKDEFPDSAFAQQESIGSENSNEKTQATQDVYDEHADDSDDWEDI</sequence>
<organism evidence="2 3">
    <name type="scientific">Lophium mytilinum</name>
    <dbReference type="NCBI Taxonomy" id="390894"/>
    <lineage>
        <taxon>Eukaryota</taxon>
        <taxon>Fungi</taxon>
        <taxon>Dikarya</taxon>
        <taxon>Ascomycota</taxon>
        <taxon>Pezizomycotina</taxon>
        <taxon>Dothideomycetes</taxon>
        <taxon>Pleosporomycetidae</taxon>
        <taxon>Mytilinidiales</taxon>
        <taxon>Mytilinidiaceae</taxon>
        <taxon>Lophium</taxon>
    </lineage>
</organism>
<reference evidence="2" key="1">
    <citation type="journal article" date="2020" name="Stud. Mycol.">
        <title>101 Dothideomycetes genomes: a test case for predicting lifestyles and emergence of pathogens.</title>
        <authorList>
            <person name="Haridas S."/>
            <person name="Albert R."/>
            <person name="Binder M."/>
            <person name="Bloem J."/>
            <person name="Labutti K."/>
            <person name="Salamov A."/>
            <person name="Andreopoulos B."/>
            <person name="Baker S."/>
            <person name="Barry K."/>
            <person name="Bills G."/>
            <person name="Bluhm B."/>
            <person name="Cannon C."/>
            <person name="Castanera R."/>
            <person name="Culley D."/>
            <person name="Daum C."/>
            <person name="Ezra D."/>
            <person name="Gonzalez J."/>
            <person name="Henrissat B."/>
            <person name="Kuo A."/>
            <person name="Liang C."/>
            <person name="Lipzen A."/>
            <person name="Lutzoni F."/>
            <person name="Magnuson J."/>
            <person name="Mondo S."/>
            <person name="Nolan M."/>
            <person name="Ohm R."/>
            <person name="Pangilinan J."/>
            <person name="Park H.-J."/>
            <person name="Ramirez L."/>
            <person name="Alfaro M."/>
            <person name="Sun H."/>
            <person name="Tritt A."/>
            <person name="Yoshinaga Y."/>
            <person name="Zwiers L.-H."/>
            <person name="Turgeon B."/>
            <person name="Goodwin S."/>
            <person name="Spatafora J."/>
            <person name="Crous P."/>
            <person name="Grigoriev I."/>
        </authorList>
    </citation>
    <scope>NUCLEOTIDE SEQUENCE</scope>
    <source>
        <strain evidence="2">CBS 269.34</strain>
    </source>
</reference>
<feature type="compositionally biased region" description="Acidic residues" evidence="1">
    <location>
        <begin position="214"/>
        <end position="224"/>
    </location>
</feature>
<dbReference type="Proteomes" id="UP000799750">
    <property type="component" value="Unassembled WGS sequence"/>
</dbReference>
<name>A0A6A6QS41_9PEZI</name>
<protein>
    <submittedName>
        <fullName evidence="2">Uncharacterized protein</fullName>
    </submittedName>
</protein>
<evidence type="ECO:0000256" key="1">
    <source>
        <dbReference type="SAM" id="MobiDB-lite"/>
    </source>
</evidence>
<feature type="region of interest" description="Disordered" evidence="1">
    <location>
        <begin position="1"/>
        <end position="22"/>
    </location>
</feature>
<dbReference type="AlphaFoldDB" id="A0A6A6QS41"/>
<gene>
    <name evidence="2" type="ORF">BU16DRAFT_562235</name>
</gene>
<feature type="region of interest" description="Disordered" evidence="1">
    <location>
        <begin position="173"/>
        <end position="224"/>
    </location>
</feature>
<feature type="compositionally biased region" description="Polar residues" evidence="1">
    <location>
        <begin position="189"/>
        <end position="208"/>
    </location>
</feature>
<proteinExistence type="predicted"/>
<evidence type="ECO:0000313" key="2">
    <source>
        <dbReference type="EMBL" id="KAF2494583.1"/>
    </source>
</evidence>
<dbReference type="EMBL" id="MU004190">
    <property type="protein sequence ID" value="KAF2494583.1"/>
    <property type="molecule type" value="Genomic_DNA"/>
</dbReference>
<accession>A0A6A6QS41</accession>